<dbReference type="EMBL" id="CH991551">
    <property type="protein sequence ID" value="EDQ89380.1"/>
    <property type="molecule type" value="Genomic_DNA"/>
</dbReference>
<dbReference type="STRING" id="81824.A9UZJ4"/>
<dbReference type="AlphaFoldDB" id="A9UZJ4"/>
<protein>
    <recommendedName>
        <fullName evidence="1">DUF4097 domain-containing protein</fullName>
    </recommendedName>
</protein>
<dbReference type="Pfam" id="PF13349">
    <property type="entry name" value="DUF4097"/>
    <property type="match status" value="1"/>
</dbReference>
<dbReference type="GeneID" id="5891194"/>
<dbReference type="PANTHER" id="PTHR34094:SF1">
    <property type="entry name" value="PROTEIN FAM185A"/>
    <property type="match status" value="1"/>
</dbReference>
<reference evidence="2 3" key="1">
    <citation type="journal article" date="2008" name="Nature">
        <title>The genome of the choanoflagellate Monosiga brevicollis and the origin of metazoans.</title>
        <authorList>
            <consortium name="JGI Sequencing"/>
            <person name="King N."/>
            <person name="Westbrook M.J."/>
            <person name="Young S.L."/>
            <person name="Kuo A."/>
            <person name="Abedin M."/>
            <person name="Chapman J."/>
            <person name="Fairclough S."/>
            <person name="Hellsten U."/>
            <person name="Isogai Y."/>
            <person name="Letunic I."/>
            <person name="Marr M."/>
            <person name="Pincus D."/>
            <person name="Putnam N."/>
            <person name="Rokas A."/>
            <person name="Wright K.J."/>
            <person name="Zuzow R."/>
            <person name="Dirks W."/>
            <person name="Good M."/>
            <person name="Goodstein D."/>
            <person name="Lemons D."/>
            <person name="Li W."/>
            <person name="Lyons J.B."/>
            <person name="Morris A."/>
            <person name="Nichols S."/>
            <person name="Richter D.J."/>
            <person name="Salamov A."/>
            <person name="Bork P."/>
            <person name="Lim W.A."/>
            <person name="Manning G."/>
            <person name="Miller W.T."/>
            <person name="McGinnis W."/>
            <person name="Shapiro H."/>
            <person name="Tjian R."/>
            <person name="Grigoriev I.V."/>
            <person name="Rokhsar D."/>
        </authorList>
    </citation>
    <scope>NUCLEOTIDE SEQUENCE [LARGE SCALE GENOMIC DNA]</scope>
    <source>
        <strain evidence="3">MX1 / ATCC 50154</strain>
    </source>
</reference>
<evidence type="ECO:0000313" key="2">
    <source>
        <dbReference type="EMBL" id="EDQ89380.1"/>
    </source>
</evidence>
<evidence type="ECO:0000259" key="1">
    <source>
        <dbReference type="Pfam" id="PF13349"/>
    </source>
</evidence>
<proteinExistence type="predicted"/>
<accession>A9UZJ4</accession>
<dbReference type="KEGG" id="mbr:MONBRDRAFT_25481"/>
<evidence type="ECO:0000313" key="3">
    <source>
        <dbReference type="Proteomes" id="UP000001357"/>
    </source>
</evidence>
<dbReference type="InterPro" id="IPR025164">
    <property type="entry name" value="Toastrack_DUF4097"/>
</dbReference>
<dbReference type="RefSeq" id="XP_001745956.1">
    <property type="nucleotide sequence ID" value="XM_001745904.1"/>
</dbReference>
<dbReference type="Proteomes" id="UP000001357">
    <property type="component" value="Unassembled WGS sequence"/>
</dbReference>
<name>A9UZJ4_MONBE</name>
<keyword evidence="3" id="KW-1185">Reference proteome</keyword>
<sequence length="371" mass="39494">MAGWGTLGMGRAALAGLQRCRAVRTRLPRRWASQIVALSQFDTVEIRSALPVVVRGLNPLAMDTAHLDERDQLGLMLSQQPRDNFELTDDAPEMQATVETANDRVCITIPSEFGQADASLGLHVWLPFSCNIDVQTEGSAGVELHGLEGGRIAVRTVAGSCHLAGVKAPSYAITSDSGDVTSSVLQGDIDVTLQSGNLTLKRLMALESTLRLHAGNCKVEALYGTVRMELGGNNAVHVGDCHGNCFIHGSTASVFLGTVDGHADVELEAGDVDAYLLRVDAARFVNHQGKVQLRLSPDLSATLRVPATSNLHLTDEFGALPPSEPQPANPDATELNVKVNAGEVEVPVHAPEVTLGIQSYISAMWGKRRGA</sequence>
<organism evidence="2 3">
    <name type="scientific">Monosiga brevicollis</name>
    <name type="common">Choanoflagellate</name>
    <dbReference type="NCBI Taxonomy" id="81824"/>
    <lineage>
        <taxon>Eukaryota</taxon>
        <taxon>Choanoflagellata</taxon>
        <taxon>Craspedida</taxon>
        <taxon>Salpingoecidae</taxon>
        <taxon>Monosiga</taxon>
    </lineage>
</organism>
<gene>
    <name evidence="2" type="ORF">MONBRDRAFT_25481</name>
</gene>
<dbReference type="PANTHER" id="PTHR34094">
    <property type="match status" value="1"/>
</dbReference>
<dbReference type="InParanoid" id="A9UZJ4"/>
<feature type="domain" description="DUF4097" evidence="1">
    <location>
        <begin position="99"/>
        <end position="309"/>
    </location>
</feature>